<sequence>MNNSHKYNGTYAHTLATAVMALTIIAAVIFTSCARQQYSRPTITVSIQPQKYLLEKIVGDKWDVKCLLSNGANPESYDPSLTHLLNLENSKAYFRMGNIPFESAIINKVHNNNPALKLYNNSEGISLITGTHSHGSGQRDEEPDPHTWTSVVNARKIASNMYNAMVDLDPDNKGYYADNLRSLLTELDALQDTIAAGLADKRGTAFVVWHPSLSYFARDYGLTQISLSPEGKEASIGMLQETIDDAKAHDAKVMFFQKDIDSRQAQVANEQIGATLVNINPLSYHWDKEMLNIADALSK</sequence>
<keyword evidence="6" id="KW-1185">Reference proteome</keyword>
<keyword evidence="4" id="KW-1133">Transmembrane helix</keyword>
<keyword evidence="3" id="KW-0732">Signal</keyword>
<comment type="similarity">
    <text evidence="1">Belongs to the bacterial solute-binding protein 9 family.</text>
</comment>
<dbReference type="RefSeq" id="WP_121699948.1">
    <property type="nucleotide sequence ID" value="NZ_JBCLPP010000010.1"/>
</dbReference>
<evidence type="ECO:0000313" key="5">
    <source>
        <dbReference type="EMBL" id="MEY8244954.1"/>
    </source>
</evidence>
<evidence type="ECO:0000256" key="2">
    <source>
        <dbReference type="ARBA" id="ARBA00022448"/>
    </source>
</evidence>
<evidence type="ECO:0000256" key="1">
    <source>
        <dbReference type="ARBA" id="ARBA00011028"/>
    </source>
</evidence>
<protein>
    <submittedName>
        <fullName evidence="5">Zinc ABC transporter substrate-binding protein</fullName>
    </submittedName>
</protein>
<proteinExistence type="inferred from homology"/>
<comment type="caution">
    <text evidence="5">The sequence shown here is derived from an EMBL/GenBank/DDBJ whole genome shotgun (WGS) entry which is preliminary data.</text>
</comment>
<dbReference type="Pfam" id="PF01297">
    <property type="entry name" value="ZnuA"/>
    <property type="match status" value="1"/>
</dbReference>
<name>A0ABV4CUA8_9BACT</name>
<reference evidence="5 6" key="1">
    <citation type="submission" date="2024-03" db="EMBL/GenBank/DDBJ databases">
        <title>Mouse gut bacterial collection (mGBC) of GemPharmatech.</title>
        <authorList>
            <person name="He Y."/>
            <person name="Dong L."/>
            <person name="Wu D."/>
            <person name="Gao X."/>
            <person name="Lin Z."/>
        </authorList>
    </citation>
    <scope>NUCLEOTIDE SEQUENCE [LARGE SCALE GENOMIC DNA]</scope>
    <source>
        <strain evidence="5 6">54-13</strain>
    </source>
</reference>
<dbReference type="InterPro" id="IPR006127">
    <property type="entry name" value="ZnuA-like"/>
</dbReference>
<gene>
    <name evidence="5" type="ORF">AAK873_04895</name>
</gene>
<dbReference type="InterPro" id="IPR050492">
    <property type="entry name" value="Bact_metal-bind_prot9"/>
</dbReference>
<feature type="transmembrane region" description="Helical" evidence="4">
    <location>
        <begin position="12"/>
        <end position="30"/>
    </location>
</feature>
<accession>A0ABV4CUA8</accession>
<keyword evidence="4" id="KW-0812">Transmembrane</keyword>
<dbReference type="SUPFAM" id="SSF53807">
    <property type="entry name" value="Helical backbone' metal receptor"/>
    <property type="match status" value="1"/>
</dbReference>
<dbReference type="PROSITE" id="PS51257">
    <property type="entry name" value="PROKAR_LIPOPROTEIN"/>
    <property type="match status" value="1"/>
</dbReference>
<dbReference type="Proteomes" id="UP001565200">
    <property type="component" value="Unassembled WGS sequence"/>
</dbReference>
<dbReference type="Gene3D" id="3.40.50.1980">
    <property type="entry name" value="Nitrogenase molybdenum iron protein domain"/>
    <property type="match status" value="2"/>
</dbReference>
<evidence type="ECO:0000256" key="3">
    <source>
        <dbReference type="ARBA" id="ARBA00022729"/>
    </source>
</evidence>
<keyword evidence="4" id="KW-0472">Membrane</keyword>
<dbReference type="EMBL" id="JBCLPP010000010">
    <property type="protein sequence ID" value="MEY8244954.1"/>
    <property type="molecule type" value="Genomic_DNA"/>
</dbReference>
<keyword evidence="2" id="KW-0813">Transport</keyword>
<evidence type="ECO:0000256" key="4">
    <source>
        <dbReference type="SAM" id="Phobius"/>
    </source>
</evidence>
<dbReference type="PANTHER" id="PTHR42953">
    <property type="entry name" value="HIGH-AFFINITY ZINC UPTAKE SYSTEM PROTEIN ZNUA-RELATED"/>
    <property type="match status" value="1"/>
</dbReference>
<dbReference type="PANTHER" id="PTHR42953:SF3">
    <property type="entry name" value="HIGH-AFFINITY ZINC UPTAKE SYSTEM PROTEIN ZNUA"/>
    <property type="match status" value="1"/>
</dbReference>
<organism evidence="5 6">
    <name type="scientific">Heminiphilus faecis</name>
    <dbReference type="NCBI Taxonomy" id="2601703"/>
    <lineage>
        <taxon>Bacteria</taxon>
        <taxon>Pseudomonadati</taxon>
        <taxon>Bacteroidota</taxon>
        <taxon>Bacteroidia</taxon>
        <taxon>Bacteroidales</taxon>
        <taxon>Muribaculaceae</taxon>
        <taxon>Heminiphilus</taxon>
    </lineage>
</organism>
<evidence type="ECO:0000313" key="6">
    <source>
        <dbReference type="Proteomes" id="UP001565200"/>
    </source>
</evidence>